<dbReference type="Pfam" id="PF12705">
    <property type="entry name" value="PDDEXK_1"/>
    <property type="match status" value="1"/>
</dbReference>
<feature type="domain" description="PD-(D/E)XK endonuclease-like" evidence="1">
    <location>
        <begin position="708"/>
        <end position="933"/>
    </location>
</feature>
<dbReference type="InterPro" id="IPR038726">
    <property type="entry name" value="PDDEXK_AddAB-type"/>
</dbReference>
<dbReference type="NCBIfam" id="TIGR02786">
    <property type="entry name" value="addB_alphas"/>
    <property type="match status" value="1"/>
</dbReference>
<name>A0A0P1IF99_9RHOB</name>
<evidence type="ECO:0000313" key="2">
    <source>
        <dbReference type="EMBL" id="CUK09697.1"/>
    </source>
</evidence>
<dbReference type="GeneID" id="83882379"/>
<dbReference type="SUPFAM" id="SSF52540">
    <property type="entry name" value="P-loop containing nucleoside triphosphate hydrolases"/>
    <property type="match status" value="1"/>
</dbReference>
<accession>A0A0P1IF99</accession>
<dbReference type="Proteomes" id="UP000051870">
    <property type="component" value="Unassembled WGS sequence"/>
</dbReference>
<evidence type="ECO:0000313" key="3">
    <source>
        <dbReference type="Proteomes" id="UP000051870"/>
    </source>
</evidence>
<dbReference type="SUPFAM" id="SSF52980">
    <property type="entry name" value="Restriction endonuclease-like"/>
    <property type="match status" value="1"/>
</dbReference>
<dbReference type="InterPro" id="IPR027417">
    <property type="entry name" value="P-loop_NTPase"/>
</dbReference>
<dbReference type="RefSeq" id="WP_058312560.1">
    <property type="nucleotide sequence ID" value="NZ_CYTW01000004.1"/>
</dbReference>
<dbReference type="InterPro" id="IPR011335">
    <property type="entry name" value="Restrct_endonuc-II-like"/>
</dbReference>
<dbReference type="InterPro" id="IPR011604">
    <property type="entry name" value="PDDEXK-like_dom_sf"/>
</dbReference>
<dbReference type="AlphaFoldDB" id="A0A0P1IF99"/>
<keyword evidence="3" id="KW-1185">Reference proteome</keyword>
<organism evidence="2 3">
    <name type="scientific">Shimia thalassica</name>
    <dbReference type="NCBI Taxonomy" id="1715693"/>
    <lineage>
        <taxon>Bacteria</taxon>
        <taxon>Pseudomonadati</taxon>
        <taxon>Pseudomonadota</taxon>
        <taxon>Alphaproteobacteria</taxon>
        <taxon>Rhodobacterales</taxon>
        <taxon>Roseobacteraceae</taxon>
    </lineage>
</organism>
<dbReference type="EMBL" id="CYTW01000004">
    <property type="protein sequence ID" value="CUK09697.1"/>
    <property type="molecule type" value="Genomic_DNA"/>
</dbReference>
<protein>
    <submittedName>
        <fullName evidence="2">Double-strand break repair protein AddB</fullName>
    </submittedName>
</protein>
<gene>
    <name evidence="2" type="ORF">PH7735_03401</name>
</gene>
<dbReference type="Gene3D" id="3.90.320.10">
    <property type="match status" value="1"/>
</dbReference>
<evidence type="ECO:0000259" key="1">
    <source>
        <dbReference type="Pfam" id="PF12705"/>
    </source>
</evidence>
<dbReference type="STRING" id="1715693.PH7735_03401"/>
<proteinExistence type="predicted"/>
<sequence length="976" mass="108340">MFNPSEQPRVFAAPPGADFPEVLVQGLRSRFANSPPEDMARVQLILNTRRMERRVRALFDQGPPCLLPRIHLLTDFGNLSGSLGVPPAISPMRKRFELVQLVAQLLDAQPDLAARSSLYDLADSLATLMDEMSGEGVSPDVIEGLDVSDQSGHWERAKTFFAIARHFLERIEDQPDAEARQRMIVEGLMHQWDQNPPRHPVIIAGSTGSRGTTMLLMQAVAKLPQGALVLPGFDFDMPRTVWTTLSDALSSEDHPQFRFQKLLSILDLSASDVVPWAGLDAPNTERNRLVSLALRPAPVTDQWLEEGPLLGNLEEATRHMTLVEAPSMREEALAIAMRLRQAAQEGVTAALITPDRMLTRQVTAALDRWDLVPDDSAGMPLQLSPPGRFLRHTAALLVKELTAEALLTLLKHPLCHSGQDRNLHLLHTRDLELAMRKQGMTYPEPDTLRAWAGAQKEPPLVWIEWVISQFCGQIIAGSPDFSAVLETHIALSERIAAGSDEGSGGLWDEAAGREAAKVIAQLRDNATYAGPLEARDYADLFGSVIAGGEVRNRDKGHPNVLIWGTLEARVQGADLVILGGLNEGSWPEAPSPDPWLNRKMRHDAGLLLPERRIGLSAHDFQQAVGAPQVWLTRSIRSDEAETVSSRWVNRLTNLLKGLPDQGGVQALSDMQARGQEWLSMVKSLERVQEVPSENRPSPRPPVAVRPDRLSVTEIKKLIRDPYAIYARHILKLRPLDSLMKTPDALLRGIIVHEVLEQFVRDVDADATHLNSAHLLEISETVLAENVPWATARALWKARIERVSGHFVSGEIGRRANAIPIAYECKARSEIPELGFTLSAKADRIDRTEKGDLVIYDYKTGRPPSQDEQKFFDKQLLLEAAMAERGGFKDIDPADVVDAIYLGLGNPPKDERAPLADTTPAQIWDEFRQLIAHFMDAENGFTARRAMHSDRDHSDYDQLARFGEWDVTDKPKAEDLG</sequence>
<reference evidence="3" key="1">
    <citation type="submission" date="2015-09" db="EMBL/GenBank/DDBJ databases">
        <authorList>
            <person name="Rodrigo-Torres Lidia"/>
            <person name="Arahal R.David."/>
        </authorList>
    </citation>
    <scope>NUCLEOTIDE SEQUENCE [LARGE SCALE GENOMIC DNA]</scope>
    <source>
        <strain evidence="3">CECT 7735</strain>
    </source>
</reference>
<dbReference type="InterPro" id="IPR014153">
    <property type="entry name" value="Ds_break_AddB"/>
</dbReference>